<feature type="signal peptide" evidence="1">
    <location>
        <begin position="1"/>
        <end position="20"/>
    </location>
</feature>
<accession>A0A4Q9VMY3</accession>
<comment type="caution">
    <text evidence="2">The sequence shown here is derived from an EMBL/GenBank/DDBJ whole genome shotgun (WGS) entry which is preliminary data.</text>
</comment>
<dbReference type="Proteomes" id="UP000292781">
    <property type="component" value="Unassembled WGS sequence"/>
</dbReference>
<proteinExistence type="predicted"/>
<dbReference type="EMBL" id="SJFN01000017">
    <property type="protein sequence ID" value="TBW36992.1"/>
    <property type="molecule type" value="Genomic_DNA"/>
</dbReference>
<evidence type="ECO:0000313" key="3">
    <source>
        <dbReference type="Proteomes" id="UP000292781"/>
    </source>
</evidence>
<protein>
    <submittedName>
        <fullName evidence="2">Uncharacterized protein</fullName>
    </submittedName>
</protein>
<sequence length="126" mass="13378">MRAAAVLAALLLMTPVGAQAAERLERTAIPGVMLSVFAHKDVDPERCVPSDAPEVTVLTQPKKGSTVIGIALSTVSEGSCKGTMVDARVVAYSAAPDASGDDRFEYSVRHADQKVETYAVIVHIRR</sequence>
<dbReference type="AlphaFoldDB" id="A0A4Q9VMY3"/>
<gene>
    <name evidence="2" type="ORF">EYW49_12635</name>
</gene>
<name>A0A4Q9VMY3_9HYPH</name>
<keyword evidence="3" id="KW-1185">Reference proteome</keyword>
<keyword evidence="1" id="KW-0732">Signal</keyword>
<evidence type="ECO:0000313" key="2">
    <source>
        <dbReference type="EMBL" id="TBW36992.1"/>
    </source>
</evidence>
<evidence type="ECO:0000256" key="1">
    <source>
        <dbReference type="SAM" id="SignalP"/>
    </source>
</evidence>
<feature type="chain" id="PRO_5020456828" evidence="1">
    <location>
        <begin position="21"/>
        <end position="126"/>
    </location>
</feature>
<organism evidence="2 3">
    <name type="scientific">Siculibacillus lacustris</name>
    <dbReference type="NCBI Taxonomy" id="1549641"/>
    <lineage>
        <taxon>Bacteria</taxon>
        <taxon>Pseudomonadati</taxon>
        <taxon>Pseudomonadota</taxon>
        <taxon>Alphaproteobacteria</taxon>
        <taxon>Hyphomicrobiales</taxon>
        <taxon>Ancalomicrobiaceae</taxon>
        <taxon>Siculibacillus</taxon>
    </lineage>
</organism>
<reference evidence="2 3" key="1">
    <citation type="submission" date="2019-02" db="EMBL/GenBank/DDBJ databases">
        <title>Siculibacillus lacustris gen. nov., sp. nov., a new rosette-forming bacterium isolated from a freshwater crater lake (Lake St. Ana, Romania).</title>
        <authorList>
            <person name="Felfoldi T."/>
            <person name="Marton Z."/>
            <person name="Szabo A."/>
            <person name="Mentes A."/>
            <person name="Boka K."/>
            <person name="Marialigeti K."/>
            <person name="Mathe I."/>
            <person name="Koncz M."/>
            <person name="Schumann P."/>
            <person name="Toth E."/>
        </authorList>
    </citation>
    <scope>NUCLEOTIDE SEQUENCE [LARGE SCALE GENOMIC DNA]</scope>
    <source>
        <strain evidence="2 3">SA-279</strain>
    </source>
</reference>
<dbReference type="RefSeq" id="WP_131309941.1">
    <property type="nucleotide sequence ID" value="NZ_SJFN01000017.1"/>
</dbReference>